<evidence type="ECO:0000313" key="2">
    <source>
        <dbReference type="Proteomes" id="UP001301216"/>
    </source>
</evidence>
<evidence type="ECO:0000313" key="1">
    <source>
        <dbReference type="EMBL" id="MCX2696153.1"/>
    </source>
</evidence>
<keyword evidence="2" id="KW-1185">Reference proteome</keyword>
<comment type="caution">
    <text evidence="1">The sequence shown here is derived from an EMBL/GenBank/DDBJ whole genome shotgun (WGS) entry which is preliminary data.</text>
</comment>
<dbReference type="RefSeq" id="WP_265983396.1">
    <property type="nucleotide sequence ID" value="NZ_JAPHAV010000001.1"/>
</dbReference>
<evidence type="ECO:0008006" key="3">
    <source>
        <dbReference type="Google" id="ProtNLM"/>
    </source>
</evidence>
<accession>A0ABT3QKM3</accession>
<organism evidence="1 2">
    <name type="scientific">Ochrobactrum chromiisoli</name>
    <dbReference type="NCBI Taxonomy" id="2993941"/>
    <lineage>
        <taxon>Bacteria</taxon>
        <taxon>Pseudomonadati</taxon>
        <taxon>Pseudomonadota</taxon>
        <taxon>Alphaproteobacteria</taxon>
        <taxon>Hyphomicrobiales</taxon>
        <taxon>Brucellaceae</taxon>
        <taxon>Brucella/Ochrobactrum group</taxon>
        <taxon>Ochrobactrum</taxon>
    </lineage>
</organism>
<proteinExistence type="predicted"/>
<dbReference type="Proteomes" id="UP001301216">
    <property type="component" value="Unassembled WGS sequence"/>
</dbReference>
<gene>
    <name evidence="1" type="ORF">OPR82_05100</name>
</gene>
<protein>
    <recommendedName>
        <fullName evidence="3">Phage protein</fullName>
    </recommendedName>
</protein>
<reference evidence="1 2" key="1">
    <citation type="submission" date="2022-11" db="EMBL/GenBank/DDBJ databases">
        <title>Brucella sp. YY2X, whole genome shotgun sequencing project.</title>
        <authorList>
            <person name="Yang Y."/>
        </authorList>
    </citation>
    <scope>NUCLEOTIDE SEQUENCE [LARGE SCALE GENOMIC DNA]</scope>
    <source>
        <strain evidence="1 2">YY2X</strain>
    </source>
</reference>
<dbReference type="EMBL" id="JAPHAV010000001">
    <property type="protein sequence ID" value="MCX2696153.1"/>
    <property type="molecule type" value="Genomic_DNA"/>
</dbReference>
<sequence>MKIRIMTYDNIFHEGATVFINGKAFVLGKHHDAIGWELHHGGEHVATYNRRQLIKIIEGIKFKETAA</sequence>
<name>A0ABT3QKM3_9HYPH</name>